<evidence type="ECO:0000313" key="3">
    <source>
        <dbReference type="Proteomes" id="UP000244336"/>
    </source>
</evidence>
<dbReference type="EMBL" id="CM009757">
    <property type="protein sequence ID" value="PUZ43167.1"/>
    <property type="molecule type" value="Genomic_DNA"/>
</dbReference>
<evidence type="ECO:0008006" key="4">
    <source>
        <dbReference type="Google" id="ProtNLM"/>
    </source>
</evidence>
<accession>A0A2T7CIJ5</accession>
<evidence type="ECO:0000256" key="1">
    <source>
        <dbReference type="SAM" id="MobiDB-lite"/>
    </source>
</evidence>
<organism evidence="2 3">
    <name type="scientific">Panicum hallii var. hallii</name>
    <dbReference type="NCBI Taxonomy" id="1504633"/>
    <lineage>
        <taxon>Eukaryota</taxon>
        <taxon>Viridiplantae</taxon>
        <taxon>Streptophyta</taxon>
        <taxon>Embryophyta</taxon>
        <taxon>Tracheophyta</taxon>
        <taxon>Spermatophyta</taxon>
        <taxon>Magnoliopsida</taxon>
        <taxon>Liliopsida</taxon>
        <taxon>Poales</taxon>
        <taxon>Poaceae</taxon>
        <taxon>PACMAD clade</taxon>
        <taxon>Panicoideae</taxon>
        <taxon>Panicodae</taxon>
        <taxon>Paniceae</taxon>
        <taxon>Panicinae</taxon>
        <taxon>Panicum</taxon>
        <taxon>Panicum sect. Panicum</taxon>
    </lineage>
</organism>
<feature type="region of interest" description="Disordered" evidence="1">
    <location>
        <begin position="284"/>
        <end position="338"/>
    </location>
</feature>
<dbReference type="Gramene" id="PUZ43166">
    <property type="protein sequence ID" value="PUZ43166"/>
    <property type="gene ID" value="GQ55_9G640700"/>
</dbReference>
<sequence length="473" mass="50833">MAAAAAAARGPLTLRDFLELGCDSSSDGFRSYPRCLPWSDDALQAPVRLLVEADLRRSPSRSPSSLFSIARSPGPGALARISSLSRSFSRRIKEGFWRRRDDEDDDLFFDDRDSCGFPSPLVSSCSASDSGSEYAAESEVDIAAIGEKMACPPAFECEKPSSSSTTSSADHDCTDAAPGATADGNKMQAGGDPAVGRVGSKLGMEEDKQQLSPVSVLDFPFDDDDGDERSDAGTCSPSFHRCPTTTPPDLLPHRTTKQAHKIRRYDGIAQAAVDPVDLEARFTTTTTTSESGESVGASTHLPTTSSTSTDTTSSATSTTTAPRHGEEHQCVEQKSRDQEELDEYRLLAQLLLELEDTAAAVDEVSQVLVLDFFAEGVDRLRSSVVGTVRPADDDRLVGAAAEWLRGAGPQWGIRDVMLSGKAALEDMERGRQWMCVGEDERDVGAAVEGFVMDGLLDELVAELVPWWHGDGRP</sequence>
<protein>
    <recommendedName>
        <fullName evidence="4">DUF4378 domain-containing protein</fullName>
    </recommendedName>
</protein>
<evidence type="ECO:0000313" key="2">
    <source>
        <dbReference type="EMBL" id="PUZ43167.1"/>
    </source>
</evidence>
<proteinExistence type="predicted"/>
<dbReference type="AlphaFoldDB" id="A0A2T7CIJ5"/>
<keyword evidence="3" id="KW-1185">Reference proteome</keyword>
<name>A0A2T7CIJ5_9POAL</name>
<feature type="compositionally biased region" description="Low complexity" evidence="1">
    <location>
        <begin position="298"/>
        <end position="320"/>
    </location>
</feature>
<dbReference type="PANTHER" id="PTHR33623">
    <property type="entry name" value="OS04G0572500 PROTEIN"/>
    <property type="match status" value="1"/>
</dbReference>
<dbReference type="Gramene" id="PUZ43167">
    <property type="protein sequence ID" value="PUZ43167"/>
    <property type="gene ID" value="GQ55_9G640700"/>
</dbReference>
<dbReference type="Proteomes" id="UP000244336">
    <property type="component" value="Chromosome 9"/>
</dbReference>
<reference evidence="2 3" key="1">
    <citation type="submission" date="2018-04" db="EMBL/GenBank/DDBJ databases">
        <title>WGS assembly of Panicum hallii var. hallii HAL2.</title>
        <authorList>
            <person name="Lovell J."/>
            <person name="Jenkins J."/>
            <person name="Lowry D."/>
            <person name="Mamidi S."/>
            <person name="Sreedasyam A."/>
            <person name="Weng X."/>
            <person name="Barry K."/>
            <person name="Bonette J."/>
            <person name="Campitelli B."/>
            <person name="Daum C."/>
            <person name="Gordon S."/>
            <person name="Gould B."/>
            <person name="Lipzen A."/>
            <person name="MacQueen A."/>
            <person name="Palacio-Mejia J."/>
            <person name="Plott C."/>
            <person name="Shakirov E."/>
            <person name="Shu S."/>
            <person name="Yoshinaga Y."/>
            <person name="Zane M."/>
            <person name="Rokhsar D."/>
            <person name="Grimwood J."/>
            <person name="Schmutz J."/>
            <person name="Juenger T."/>
        </authorList>
    </citation>
    <scope>NUCLEOTIDE SEQUENCE [LARGE SCALE GENOMIC DNA]</scope>
    <source>
        <strain evidence="3">cv. HAL2</strain>
        <strain evidence="2">HAL2</strain>
    </source>
</reference>
<dbReference type="PANTHER" id="PTHR33623:SF4">
    <property type="entry name" value="DUF4378 DOMAIN-CONTAINING PROTEIN"/>
    <property type="match status" value="1"/>
</dbReference>
<dbReference type="OrthoDB" id="668456at2759"/>
<feature type="region of interest" description="Disordered" evidence="1">
    <location>
        <begin position="156"/>
        <end position="259"/>
    </location>
</feature>
<dbReference type="EMBL" id="CM009757">
    <property type="protein sequence ID" value="PUZ43166.1"/>
    <property type="molecule type" value="Genomic_DNA"/>
</dbReference>
<feature type="compositionally biased region" description="Basic and acidic residues" evidence="1">
    <location>
        <begin position="323"/>
        <end position="338"/>
    </location>
</feature>
<gene>
    <name evidence="2" type="ORF">GQ55_9G640700</name>
</gene>